<reference evidence="1" key="1">
    <citation type="submission" date="2021-11" db="EMBL/GenBank/DDBJ databases">
        <title>Legionella maioricencis sp. nov., a new species isolated from hot water samples in Mallorca.</title>
        <authorList>
            <person name="Crespi S."/>
            <person name="Drasar V."/>
            <person name="Salva-Serra F."/>
            <person name="Jaen-Luchoro D."/>
            <person name="Pineiro-Iglesias B."/>
            <person name="Aliaga F."/>
            <person name="Fernandez-Juarez V."/>
            <person name="Coll G."/>
            <person name="Moore E.R.B."/>
            <person name="Bennasar-Figueras A."/>
        </authorList>
    </citation>
    <scope>NUCLEOTIDE SEQUENCE</scope>
    <source>
        <strain evidence="1">HCPI-6</strain>
    </source>
</reference>
<dbReference type="Proteomes" id="UP001139721">
    <property type="component" value="Unassembled WGS sequence"/>
</dbReference>
<keyword evidence="2" id="KW-1185">Reference proteome</keyword>
<name>A0A9X2IDQ7_9GAMM</name>
<accession>A0A9X2IDQ7</accession>
<dbReference type="RefSeq" id="WP_250422365.1">
    <property type="nucleotide sequence ID" value="NZ_JAJKBJ010000017.1"/>
</dbReference>
<proteinExistence type="predicted"/>
<dbReference type="EMBL" id="JAJKBJ010000017">
    <property type="protein sequence ID" value="MCL9685028.1"/>
    <property type="molecule type" value="Genomic_DNA"/>
</dbReference>
<comment type="caution">
    <text evidence="1">The sequence shown here is derived from an EMBL/GenBank/DDBJ whole genome shotgun (WGS) entry which is preliminary data.</text>
</comment>
<dbReference type="AlphaFoldDB" id="A0A9X2IDQ7"/>
<evidence type="ECO:0008006" key="3">
    <source>
        <dbReference type="Google" id="ProtNLM"/>
    </source>
</evidence>
<protein>
    <recommendedName>
        <fullName evidence="3">Membrane-associated HD superfamily hydrolase</fullName>
    </recommendedName>
</protein>
<organism evidence="1 2">
    <name type="scientific">Legionella maioricensis</name>
    <dbReference type="NCBI Taxonomy" id="2896528"/>
    <lineage>
        <taxon>Bacteria</taxon>
        <taxon>Pseudomonadati</taxon>
        <taxon>Pseudomonadota</taxon>
        <taxon>Gammaproteobacteria</taxon>
        <taxon>Legionellales</taxon>
        <taxon>Legionellaceae</taxon>
        <taxon>Legionella</taxon>
    </lineage>
</organism>
<evidence type="ECO:0000313" key="1">
    <source>
        <dbReference type="EMBL" id="MCL9685028.1"/>
    </source>
</evidence>
<evidence type="ECO:0000313" key="2">
    <source>
        <dbReference type="Proteomes" id="UP001139721"/>
    </source>
</evidence>
<sequence>MAKDTEMQEELKRIREQEEANKTAAYRTKVMNDRLANRAAEMDEARAKQFRPGKKGEKVPIWDDAMHQAEQAINKETTTVNDWRNAMLSLIQMFSTLVKAMDASLSVSVRQPLKGVLVDQFLLGVVYDKGLKGAVNGVRHLVCGDKPIDLPSLAHNVTFTDDNKLNIDKLVRSDNAGEMGKLDQLFEKGVYKWLEDEGYTPDPADKTKLLDAHGRQLTKDDFDDMKDRFTEFLSESSDLTFTARP</sequence>
<gene>
    <name evidence="1" type="ORF">LOX96_13050</name>
</gene>